<evidence type="ECO:0000256" key="3">
    <source>
        <dbReference type="ARBA" id="ARBA00023274"/>
    </source>
</evidence>
<evidence type="ECO:0000313" key="5">
    <source>
        <dbReference type="EMBL" id="KAK8865080.1"/>
    </source>
</evidence>
<dbReference type="EMBL" id="JAPFFF010000016">
    <property type="protein sequence ID" value="KAK8865080.1"/>
    <property type="molecule type" value="Genomic_DNA"/>
</dbReference>
<proteinExistence type="inferred from homology"/>
<reference evidence="5 6" key="1">
    <citation type="submission" date="2024-04" db="EMBL/GenBank/DDBJ databases">
        <title>Tritrichomonas musculus Genome.</title>
        <authorList>
            <person name="Alves-Ferreira E."/>
            <person name="Grigg M."/>
            <person name="Lorenzi H."/>
            <person name="Galac M."/>
        </authorList>
    </citation>
    <scope>NUCLEOTIDE SEQUENCE [LARGE SCALE GENOMIC DNA]</scope>
    <source>
        <strain evidence="5 6">EAF2021</strain>
    </source>
</reference>
<protein>
    <submittedName>
        <fullName evidence="5">60S acidic ribosomal protein P1</fullName>
    </submittedName>
</protein>
<comment type="similarity">
    <text evidence="1">Belongs to the eukaryotic ribosomal protein P1/P2 family.</text>
</comment>
<dbReference type="GO" id="GO:0005840">
    <property type="term" value="C:ribosome"/>
    <property type="evidence" value="ECO:0007669"/>
    <property type="project" value="UniProtKB-KW"/>
</dbReference>
<evidence type="ECO:0000256" key="2">
    <source>
        <dbReference type="ARBA" id="ARBA00022980"/>
    </source>
</evidence>
<comment type="caution">
    <text evidence="5">The sequence shown here is derived from an EMBL/GenBank/DDBJ whole genome shotgun (WGS) entry which is preliminary data.</text>
</comment>
<dbReference type="Gene3D" id="1.10.10.1410">
    <property type="match status" value="1"/>
</dbReference>
<name>A0ABR2ILF9_9EUKA</name>
<dbReference type="Proteomes" id="UP001470230">
    <property type="component" value="Unassembled WGS sequence"/>
</dbReference>
<evidence type="ECO:0000256" key="4">
    <source>
        <dbReference type="SAM" id="MobiDB-lite"/>
    </source>
</evidence>
<sequence length="105" mass="11576">MASPELSCVYAALVLNDDNVEISSDKIRTLLDAAGVKVDSFWVEMFAEYFKTHDVSELIKGTNLGGSSKAEQAIIENKESHDGDPKDEKNEEEEVEMGGFDDLFA</sequence>
<dbReference type="Pfam" id="PF00428">
    <property type="entry name" value="Ribosomal_60s"/>
    <property type="match status" value="1"/>
</dbReference>
<dbReference type="CDD" id="cd05831">
    <property type="entry name" value="Ribosomal_P1"/>
    <property type="match status" value="1"/>
</dbReference>
<dbReference type="PANTHER" id="PTHR45696">
    <property type="entry name" value="60S ACIDIC RIBOSOMAL PROTEIN P1"/>
    <property type="match status" value="1"/>
</dbReference>
<evidence type="ECO:0000256" key="1">
    <source>
        <dbReference type="ARBA" id="ARBA00005436"/>
    </source>
</evidence>
<feature type="compositionally biased region" description="Basic and acidic residues" evidence="4">
    <location>
        <begin position="76"/>
        <end position="89"/>
    </location>
</feature>
<feature type="region of interest" description="Disordered" evidence="4">
    <location>
        <begin position="76"/>
        <end position="105"/>
    </location>
</feature>
<keyword evidence="2 5" id="KW-0689">Ribosomal protein</keyword>
<keyword evidence="3" id="KW-0687">Ribonucleoprotein</keyword>
<dbReference type="PANTHER" id="PTHR45696:SF10">
    <property type="entry name" value="LARGE RIBOSOMAL SUBUNIT PROTEIN P1"/>
    <property type="match status" value="1"/>
</dbReference>
<evidence type="ECO:0000313" key="6">
    <source>
        <dbReference type="Proteomes" id="UP001470230"/>
    </source>
</evidence>
<gene>
    <name evidence="5" type="ORF">M9Y10_010612</name>
</gene>
<accession>A0ABR2ILF9</accession>
<keyword evidence="6" id="KW-1185">Reference proteome</keyword>
<organism evidence="5 6">
    <name type="scientific">Tritrichomonas musculus</name>
    <dbReference type="NCBI Taxonomy" id="1915356"/>
    <lineage>
        <taxon>Eukaryota</taxon>
        <taxon>Metamonada</taxon>
        <taxon>Parabasalia</taxon>
        <taxon>Tritrichomonadida</taxon>
        <taxon>Tritrichomonadidae</taxon>
        <taxon>Tritrichomonas</taxon>
    </lineage>
</organism>
<dbReference type="InterPro" id="IPR038716">
    <property type="entry name" value="P1/P2_N_sf"/>
</dbReference>